<reference evidence="3" key="1">
    <citation type="submission" date="2016-10" db="EMBL/GenBank/DDBJ databases">
        <authorList>
            <person name="Varghese N."/>
            <person name="Submissions S."/>
        </authorList>
    </citation>
    <scope>NUCLEOTIDE SEQUENCE [LARGE SCALE GENOMIC DNA]</scope>
    <source>
        <strain evidence="3">CGMCC 1.8711</strain>
    </source>
</reference>
<sequence length="127" mass="14011">MSVYNTRSDDDVSLTWDAAFEALSSHRRRILLGLLCDEEEMDVATAAARIAADENDRSECGTPDDVMLSLHHAHLPILETAGLVEWDRQTNRLSLVAGVEQFPLFTASDRSLVSRRGEVAPEVTADV</sequence>
<dbReference type="Gene3D" id="1.10.10.10">
    <property type="entry name" value="Winged helix-like DNA-binding domain superfamily/Winged helix DNA-binding domain"/>
    <property type="match status" value="1"/>
</dbReference>
<evidence type="ECO:0000313" key="3">
    <source>
        <dbReference type="Proteomes" id="UP000243250"/>
    </source>
</evidence>
<dbReference type="OrthoDB" id="247722at2157"/>
<proteinExistence type="predicted"/>
<feature type="domain" description="DUF7344" evidence="1">
    <location>
        <begin position="20"/>
        <end position="92"/>
    </location>
</feature>
<evidence type="ECO:0000259" key="1">
    <source>
        <dbReference type="Pfam" id="PF24035"/>
    </source>
</evidence>
<dbReference type="EMBL" id="FOYS01000006">
    <property type="protein sequence ID" value="SFR66225.1"/>
    <property type="molecule type" value="Genomic_DNA"/>
</dbReference>
<dbReference type="InterPro" id="IPR036388">
    <property type="entry name" value="WH-like_DNA-bd_sf"/>
</dbReference>
<dbReference type="AlphaFoldDB" id="A0A1I6IHK2"/>
<dbReference type="InterPro" id="IPR055768">
    <property type="entry name" value="DUF7344"/>
</dbReference>
<evidence type="ECO:0000313" key="2">
    <source>
        <dbReference type="EMBL" id="SFR66225.1"/>
    </source>
</evidence>
<accession>A0A1I6IHK2</accession>
<dbReference type="Pfam" id="PF24035">
    <property type="entry name" value="DUF7344"/>
    <property type="match status" value="1"/>
</dbReference>
<keyword evidence="3" id="KW-1185">Reference proteome</keyword>
<protein>
    <recommendedName>
        <fullName evidence="1">DUF7344 domain-containing protein</fullName>
    </recommendedName>
</protein>
<name>A0A1I6IHK2_9EURY</name>
<dbReference type="RefSeq" id="WP_089882834.1">
    <property type="nucleotide sequence ID" value="NZ_FOYS01000006.1"/>
</dbReference>
<organism evidence="2 3">
    <name type="scientific">Halogeometricum limi</name>
    <dbReference type="NCBI Taxonomy" id="555875"/>
    <lineage>
        <taxon>Archaea</taxon>
        <taxon>Methanobacteriati</taxon>
        <taxon>Methanobacteriota</taxon>
        <taxon>Stenosarchaea group</taxon>
        <taxon>Halobacteria</taxon>
        <taxon>Halobacteriales</taxon>
        <taxon>Haloferacaceae</taxon>
        <taxon>Halogeometricum</taxon>
    </lineage>
</organism>
<gene>
    <name evidence="2" type="ORF">SAMN04488124_3220</name>
</gene>
<dbReference type="Proteomes" id="UP000243250">
    <property type="component" value="Unassembled WGS sequence"/>
</dbReference>